<organism evidence="1 2">
    <name type="scientific">Curvularia clavata</name>
    <dbReference type="NCBI Taxonomy" id="95742"/>
    <lineage>
        <taxon>Eukaryota</taxon>
        <taxon>Fungi</taxon>
        <taxon>Dikarya</taxon>
        <taxon>Ascomycota</taxon>
        <taxon>Pezizomycotina</taxon>
        <taxon>Dothideomycetes</taxon>
        <taxon>Pleosporomycetidae</taxon>
        <taxon>Pleosporales</taxon>
        <taxon>Pleosporineae</taxon>
        <taxon>Pleosporaceae</taxon>
        <taxon>Curvularia</taxon>
    </lineage>
</organism>
<sequence>MAIYTLADMQAASRRSSSIPRHYHRIAEAAREHHRFSVADAVELKLRLQALNTAVSGATAALHIGRDITNIADIDEAVRLQSSRGTVYVAGSEEFFLVVKTISRPDLIPNVYAQACKAMLQGRPYVNTYHVSDFNKGVDPTFSEIRRLLPDIDRACETDLEGAVARLEAQGKPKVLSR</sequence>
<protein>
    <submittedName>
        <fullName evidence="1">Uncharacterized protein</fullName>
    </submittedName>
</protein>
<evidence type="ECO:0000313" key="1">
    <source>
        <dbReference type="EMBL" id="USP77797.1"/>
    </source>
</evidence>
<dbReference type="Proteomes" id="UP001056012">
    <property type="component" value="Chromosome 3"/>
</dbReference>
<dbReference type="OrthoDB" id="5372935at2759"/>
<evidence type="ECO:0000313" key="2">
    <source>
        <dbReference type="Proteomes" id="UP001056012"/>
    </source>
</evidence>
<dbReference type="AlphaFoldDB" id="A0A9Q9DSK3"/>
<proteinExistence type="predicted"/>
<dbReference type="VEuPathDB" id="FungiDB:yc1106_05071"/>
<accession>A0A9Q9DSK3</accession>
<keyword evidence="2" id="KW-1185">Reference proteome</keyword>
<reference evidence="1" key="1">
    <citation type="submission" date="2021-12" db="EMBL/GenBank/DDBJ databases">
        <title>Curvularia clavata genome.</title>
        <authorList>
            <person name="Cao Y."/>
        </authorList>
    </citation>
    <scope>NUCLEOTIDE SEQUENCE</scope>
    <source>
        <strain evidence="1">Yc1106</strain>
    </source>
</reference>
<name>A0A9Q9DSK3_CURCL</name>
<gene>
    <name evidence="1" type="ORF">yc1106_05071</name>
</gene>
<dbReference type="EMBL" id="CP089276">
    <property type="protein sequence ID" value="USP77797.1"/>
    <property type="molecule type" value="Genomic_DNA"/>
</dbReference>